<keyword evidence="6" id="KW-0460">Magnesium</keyword>
<protein>
    <recommendedName>
        <fullName evidence="8">PIN domain-containing protein</fullName>
    </recommendedName>
</protein>
<dbReference type="PANTHER" id="PTHR33653:SF1">
    <property type="entry name" value="RIBONUCLEASE VAPC2"/>
    <property type="match status" value="1"/>
</dbReference>
<comment type="similarity">
    <text evidence="7">Belongs to the PINc/VapC protein family.</text>
</comment>
<proteinExistence type="inferred from homology"/>
<accession>A0A177NCZ6</accession>
<evidence type="ECO:0000256" key="1">
    <source>
        <dbReference type="ARBA" id="ARBA00001946"/>
    </source>
</evidence>
<dbReference type="AlphaFoldDB" id="A0A177NCZ6"/>
<dbReference type="GO" id="GO:0016787">
    <property type="term" value="F:hydrolase activity"/>
    <property type="evidence" value="ECO:0007669"/>
    <property type="project" value="UniProtKB-KW"/>
</dbReference>
<keyword evidence="3" id="KW-0540">Nuclease</keyword>
<dbReference type="InterPro" id="IPR002716">
    <property type="entry name" value="PIN_dom"/>
</dbReference>
<comment type="cofactor">
    <cofactor evidence="1">
        <name>Mg(2+)</name>
        <dbReference type="ChEBI" id="CHEBI:18420"/>
    </cofactor>
</comment>
<evidence type="ECO:0000313" key="9">
    <source>
        <dbReference type="EMBL" id="OAI15928.1"/>
    </source>
</evidence>
<feature type="domain" description="PIN" evidence="8">
    <location>
        <begin position="1"/>
        <end position="104"/>
    </location>
</feature>
<comment type="caution">
    <text evidence="9">The sequence shown here is derived from an EMBL/GenBank/DDBJ whole genome shotgun (WGS) entry which is preliminary data.</text>
</comment>
<evidence type="ECO:0000256" key="5">
    <source>
        <dbReference type="ARBA" id="ARBA00022801"/>
    </source>
</evidence>
<sequence length="127" mass="14599">MLLDSNILIYAVLPQYASLRQWFAQQANLGVSEISRLEVLGYHRLTETDKRDFRRMFNTLMVYPIYSVVIDSAIHLRQQRKMSVGDAIIAATALENRQTLVTRNIQDFTWVEGLKVVNPLSDLDIEG</sequence>
<gene>
    <name evidence="9" type="ORF">A1507_12650</name>
</gene>
<keyword evidence="2" id="KW-1277">Toxin-antitoxin system</keyword>
<dbReference type="OrthoDB" id="459334at2"/>
<evidence type="ECO:0000256" key="7">
    <source>
        <dbReference type="ARBA" id="ARBA00038093"/>
    </source>
</evidence>
<keyword evidence="5" id="KW-0378">Hydrolase</keyword>
<name>A0A177NCZ6_9GAMM</name>
<dbReference type="GO" id="GO:0004518">
    <property type="term" value="F:nuclease activity"/>
    <property type="evidence" value="ECO:0007669"/>
    <property type="project" value="UniProtKB-KW"/>
</dbReference>
<dbReference type="SUPFAM" id="SSF88723">
    <property type="entry name" value="PIN domain-like"/>
    <property type="match status" value="1"/>
</dbReference>
<keyword evidence="4" id="KW-0479">Metal-binding</keyword>
<organism evidence="9 10">
    <name type="scientific">Methylomonas koyamae</name>
    <dbReference type="NCBI Taxonomy" id="702114"/>
    <lineage>
        <taxon>Bacteria</taxon>
        <taxon>Pseudomonadati</taxon>
        <taxon>Pseudomonadota</taxon>
        <taxon>Gammaproteobacteria</taxon>
        <taxon>Methylococcales</taxon>
        <taxon>Methylococcaceae</taxon>
        <taxon>Methylomonas</taxon>
    </lineage>
</organism>
<dbReference type="Gene3D" id="3.40.50.1010">
    <property type="entry name" value="5'-nuclease"/>
    <property type="match status" value="1"/>
</dbReference>
<dbReference type="PANTHER" id="PTHR33653">
    <property type="entry name" value="RIBONUCLEASE VAPC2"/>
    <property type="match status" value="1"/>
</dbReference>
<evidence type="ECO:0000313" key="10">
    <source>
        <dbReference type="Proteomes" id="UP000077857"/>
    </source>
</evidence>
<dbReference type="EMBL" id="LUUJ01000079">
    <property type="protein sequence ID" value="OAI15928.1"/>
    <property type="molecule type" value="Genomic_DNA"/>
</dbReference>
<evidence type="ECO:0000259" key="8">
    <source>
        <dbReference type="Pfam" id="PF01850"/>
    </source>
</evidence>
<dbReference type="InterPro" id="IPR050556">
    <property type="entry name" value="Type_II_TA_system_RNase"/>
</dbReference>
<dbReference type="InterPro" id="IPR029060">
    <property type="entry name" value="PIN-like_dom_sf"/>
</dbReference>
<reference evidence="9 10" key="1">
    <citation type="submission" date="2016-03" db="EMBL/GenBank/DDBJ databases">
        <authorList>
            <person name="Ploux O."/>
        </authorList>
    </citation>
    <scope>NUCLEOTIDE SEQUENCE [LARGE SCALE GENOMIC DNA]</scope>
    <source>
        <strain evidence="9 10">R-45378</strain>
    </source>
</reference>
<dbReference type="Pfam" id="PF01850">
    <property type="entry name" value="PIN"/>
    <property type="match status" value="1"/>
</dbReference>
<evidence type="ECO:0000256" key="6">
    <source>
        <dbReference type="ARBA" id="ARBA00022842"/>
    </source>
</evidence>
<evidence type="ECO:0000256" key="2">
    <source>
        <dbReference type="ARBA" id="ARBA00022649"/>
    </source>
</evidence>
<evidence type="ECO:0000256" key="3">
    <source>
        <dbReference type="ARBA" id="ARBA00022722"/>
    </source>
</evidence>
<dbReference type="CDD" id="cd18738">
    <property type="entry name" value="PIN_VapC4-5_FitB-like"/>
    <property type="match status" value="1"/>
</dbReference>
<dbReference type="RefSeq" id="WP_064040568.1">
    <property type="nucleotide sequence ID" value="NZ_LUUJ01000079.1"/>
</dbReference>
<dbReference type="Proteomes" id="UP000077857">
    <property type="component" value="Unassembled WGS sequence"/>
</dbReference>
<evidence type="ECO:0000256" key="4">
    <source>
        <dbReference type="ARBA" id="ARBA00022723"/>
    </source>
</evidence>
<dbReference type="GO" id="GO:0046872">
    <property type="term" value="F:metal ion binding"/>
    <property type="evidence" value="ECO:0007669"/>
    <property type="project" value="UniProtKB-KW"/>
</dbReference>